<dbReference type="Gene3D" id="3.40.50.720">
    <property type="entry name" value="NAD(P)-binding Rossmann-like Domain"/>
    <property type="match status" value="1"/>
</dbReference>
<proteinExistence type="predicted"/>
<dbReference type="EMBL" id="RXNS01000030">
    <property type="protein sequence ID" value="RTQ97684.1"/>
    <property type="molecule type" value="Genomic_DNA"/>
</dbReference>
<dbReference type="InterPro" id="IPR000669">
    <property type="entry name" value="Mannitol_DH"/>
</dbReference>
<sequence>MGVSLTQESLAAVRHEVGVPSYDRRGLRPGILHIGLGNFHRSHMATYLDRLFEQGQAHDWAIIGSGVMPADVLMRRRLRPQDWLFTVVDLEPGAMSARVVGAMVDFVPVASAAIVEALADPRVRIVSLTITEGGYFLDASTGRFDSDHPRIRADAADPARPRTVFGMMVKALAERRAKGQPPFTVLSCDNLPGNGDVTRRSVVGLAELIDNDLAGWIRREVTFPNSMVDCITPPTTARERALVSRRFGIEDAAPVVCEPFRQWVVEDRFCAGRPPLEKVGVEFVDDVSTYEKMKLRILNAGHASIAYAAALLGYRHVHRAIADADIRDWLLALQKREIMPALEEVEGVAYPAYLARILERFGNAEIGDTVSRLCANGSTRQPKFILPAIRDALARGLPVEGLALELALWCCYCRVAGKTSQVPALSDPLSVRLRAGAREAVRDPRAFLEIHEVFNDLADSQKLQGAFARWLDIIDGQDARAAIRRYVAKG</sequence>
<evidence type="ECO:0000313" key="4">
    <source>
        <dbReference type="EMBL" id="RTQ97684.1"/>
    </source>
</evidence>
<dbReference type="PANTHER" id="PTHR43362:SF1">
    <property type="entry name" value="MANNITOL DEHYDROGENASE 2-RELATED"/>
    <property type="match status" value="1"/>
</dbReference>
<dbReference type="InterPro" id="IPR013118">
    <property type="entry name" value="Mannitol_DH_C"/>
</dbReference>
<dbReference type="OrthoDB" id="271711at2"/>
<gene>
    <name evidence="4" type="ORF">EKG36_19950</name>
</gene>
<dbReference type="Proteomes" id="UP000267400">
    <property type="component" value="Unassembled WGS sequence"/>
</dbReference>
<dbReference type="PANTHER" id="PTHR43362">
    <property type="entry name" value="MANNITOL DEHYDROGENASE DSF1-RELATED"/>
    <property type="match status" value="1"/>
</dbReference>
<keyword evidence="5" id="KW-1185">Reference proteome</keyword>
<protein>
    <submittedName>
        <fullName evidence="4">Mannitol dehydrogenase family protein</fullName>
    </submittedName>
</protein>
<organism evidence="4 5">
    <name type="scientific">Halomonas nitroreducens</name>
    <dbReference type="NCBI Taxonomy" id="447425"/>
    <lineage>
        <taxon>Bacteria</taxon>
        <taxon>Pseudomonadati</taxon>
        <taxon>Pseudomonadota</taxon>
        <taxon>Gammaproteobacteria</taxon>
        <taxon>Oceanospirillales</taxon>
        <taxon>Halomonadaceae</taxon>
        <taxon>Halomonas</taxon>
    </lineage>
</organism>
<dbReference type="GO" id="GO:0016616">
    <property type="term" value="F:oxidoreductase activity, acting on the CH-OH group of donors, NAD or NADP as acceptor"/>
    <property type="evidence" value="ECO:0007669"/>
    <property type="project" value="TreeGrafter"/>
</dbReference>
<dbReference type="Pfam" id="PF08125">
    <property type="entry name" value="Mannitol_dh_C"/>
    <property type="match status" value="1"/>
</dbReference>
<evidence type="ECO:0000256" key="1">
    <source>
        <dbReference type="ARBA" id="ARBA00023002"/>
    </source>
</evidence>
<dbReference type="AlphaFoldDB" id="A0A431UY73"/>
<dbReference type="InterPro" id="IPR036291">
    <property type="entry name" value="NAD(P)-bd_dom_sf"/>
</dbReference>
<evidence type="ECO:0000313" key="5">
    <source>
        <dbReference type="Proteomes" id="UP000267400"/>
    </source>
</evidence>
<dbReference type="InterPro" id="IPR050988">
    <property type="entry name" value="Mannitol_DH/Oxidoreductase"/>
</dbReference>
<keyword evidence="1" id="KW-0560">Oxidoreductase</keyword>
<comment type="caution">
    <text evidence="4">The sequence shown here is derived from an EMBL/GenBank/DDBJ whole genome shotgun (WGS) entry which is preliminary data.</text>
</comment>
<reference evidence="4 5" key="1">
    <citation type="submission" date="2018-12" db="EMBL/GenBank/DDBJ databases">
        <authorList>
            <person name="Yu L."/>
        </authorList>
    </citation>
    <scope>NUCLEOTIDE SEQUENCE [LARGE SCALE GENOMIC DNA]</scope>
    <source>
        <strain evidence="4 5">11S</strain>
    </source>
</reference>
<feature type="domain" description="Mannitol dehydrogenase C-terminal" evidence="3">
    <location>
        <begin position="286"/>
        <end position="470"/>
    </location>
</feature>
<dbReference type="PRINTS" id="PR00084">
    <property type="entry name" value="MTLDHDRGNASE"/>
</dbReference>
<dbReference type="SUPFAM" id="SSF51735">
    <property type="entry name" value="NAD(P)-binding Rossmann-fold domains"/>
    <property type="match status" value="1"/>
</dbReference>
<dbReference type="InterPro" id="IPR013131">
    <property type="entry name" value="Mannitol_DH_N"/>
</dbReference>
<name>A0A431UY73_9GAMM</name>
<evidence type="ECO:0000259" key="2">
    <source>
        <dbReference type="Pfam" id="PF01232"/>
    </source>
</evidence>
<accession>A0A431UY73</accession>
<evidence type="ECO:0000259" key="3">
    <source>
        <dbReference type="Pfam" id="PF08125"/>
    </source>
</evidence>
<dbReference type="Pfam" id="PF01232">
    <property type="entry name" value="Mannitol_dh"/>
    <property type="match status" value="1"/>
</dbReference>
<dbReference type="SUPFAM" id="SSF48179">
    <property type="entry name" value="6-phosphogluconate dehydrogenase C-terminal domain-like"/>
    <property type="match status" value="1"/>
</dbReference>
<feature type="domain" description="Mannitol dehydrogenase N-terminal" evidence="2">
    <location>
        <begin position="30"/>
        <end position="278"/>
    </location>
</feature>
<dbReference type="InterPro" id="IPR008927">
    <property type="entry name" value="6-PGluconate_DH-like_C_sf"/>
</dbReference>
<dbReference type="Gene3D" id="1.10.1040.10">
    <property type="entry name" value="N-(1-d-carboxylethyl)-l-norvaline Dehydrogenase, domain 2"/>
    <property type="match status" value="1"/>
</dbReference>
<dbReference type="InterPro" id="IPR013328">
    <property type="entry name" value="6PGD_dom2"/>
</dbReference>